<evidence type="ECO:0000313" key="4">
    <source>
        <dbReference type="Proteomes" id="UP001580346"/>
    </source>
</evidence>
<protein>
    <submittedName>
        <fullName evidence="3">DUF5590 domain-containing protein</fullName>
    </submittedName>
</protein>
<dbReference type="InterPro" id="IPR041401">
    <property type="entry name" value="TseB-like_dom"/>
</dbReference>
<keyword evidence="1" id="KW-0812">Transmembrane</keyword>
<keyword evidence="1" id="KW-1133">Transmembrane helix</keyword>
<dbReference type="RefSeq" id="WP_375353481.1">
    <property type="nucleotide sequence ID" value="NZ_JBHHMI010000002.1"/>
</dbReference>
<dbReference type="Gene3D" id="3.10.450.40">
    <property type="match status" value="2"/>
</dbReference>
<dbReference type="SUPFAM" id="SSF54403">
    <property type="entry name" value="Cystatin/monellin"/>
    <property type="match status" value="2"/>
</dbReference>
<feature type="transmembrane region" description="Helical" evidence="1">
    <location>
        <begin position="7"/>
        <end position="26"/>
    </location>
</feature>
<sequence length="176" mass="20153">MKNRKTMIAYAVFIFILLLLALYLYYSYVTQGQKQEESDAILKAKQTAGLAATDKTWKSVWTETYWVVEGTDAENRKIMVWVPFQRVEDGADIPQQGTQGVHSELLQNGVSEEQIRTAIISANPDLEIVRLLPGVFNGEYVWQLFYKSNNSYFYQFYKFADGSPVGTPFQLPNTLQ</sequence>
<evidence type="ECO:0000313" key="3">
    <source>
        <dbReference type="EMBL" id="MFB5265930.1"/>
    </source>
</evidence>
<organism evidence="3 4">
    <name type="scientific">Paenibacillus enshidis</name>
    <dbReference type="NCBI Taxonomy" id="1458439"/>
    <lineage>
        <taxon>Bacteria</taxon>
        <taxon>Bacillati</taxon>
        <taxon>Bacillota</taxon>
        <taxon>Bacilli</taxon>
        <taxon>Bacillales</taxon>
        <taxon>Paenibacillaceae</taxon>
        <taxon>Paenibacillus</taxon>
    </lineage>
</organism>
<reference evidence="3 4" key="1">
    <citation type="submission" date="2024-09" db="EMBL/GenBank/DDBJ databases">
        <title>Paenibacillus zeirhizospherea sp. nov., isolated from surface of the maize (Zea mays) roots in a horticulture field, Hungary.</title>
        <authorList>
            <person name="Marton D."/>
            <person name="Farkas M."/>
            <person name="Bedics A."/>
            <person name="Toth E."/>
            <person name="Tancsics A."/>
            <person name="Boka K."/>
            <person name="Maroti G."/>
            <person name="Kriszt B."/>
            <person name="Cserhati M."/>
        </authorList>
    </citation>
    <scope>NUCLEOTIDE SEQUENCE [LARGE SCALE GENOMIC DNA]</scope>
    <source>
        <strain evidence="3 4">KCTC 33519</strain>
    </source>
</reference>
<accession>A0ABV5APL0</accession>
<dbReference type="InterPro" id="IPR046350">
    <property type="entry name" value="Cystatin_sf"/>
</dbReference>
<dbReference type="EMBL" id="JBHHMI010000002">
    <property type="protein sequence ID" value="MFB5265930.1"/>
    <property type="molecule type" value="Genomic_DNA"/>
</dbReference>
<proteinExistence type="predicted"/>
<dbReference type="Proteomes" id="UP001580346">
    <property type="component" value="Unassembled WGS sequence"/>
</dbReference>
<dbReference type="Pfam" id="PF17881">
    <property type="entry name" value="TseB"/>
    <property type="match status" value="1"/>
</dbReference>
<feature type="domain" description="Cell wall elongation regulator TseB-like" evidence="2">
    <location>
        <begin position="40"/>
        <end position="83"/>
    </location>
</feature>
<comment type="caution">
    <text evidence="3">The sequence shown here is derived from an EMBL/GenBank/DDBJ whole genome shotgun (WGS) entry which is preliminary data.</text>
</comment>
<keyword evidence="4" id="KW-1185">Reference proteome</keyword>
<gene>
    <name evidence="3" type="ORF">ACE41H_03900</name>
</gene>
<name>A0ABV5APL0_9BACL</name>
<evidence type="ECO:0000259" key="2">
    <source>
        <dbReference type="Pfam" id="PF17881"/>
    </source>
</evidence>
<evidence type="ECO:0000256" key="1">
    <source>
        <dbReference type="SAM" id="Phobius"/>
    </source>
</evidence>
<keyword evidence="1" id="KW-0472">Membrane</keyword>